<accession>A0A443J5R5</accession>
<evidence type="ECO:0000256" key="2">
    <source>
        <dbReference type="SAM" id="SignalP"/>
    </source>
</evidence>
<comment type="caution">
    <text evidence="3">The sequence shown here is derived from an EMBL/GenBank/DDBJ whole genome shotgun (WGS) entry which is preliminary data.</text>
</comment>
<evidence type="ECO:0000313" key="3">
    <source>
        <dbReference type="EMBL" id="RWR15824.1"/>
    </source>
</evidence>
<feature type="chain" id="PRO_5019225495" evidence="2">
    <location>
        <begin position="29"/>
        <end position="439"/>
    </location>
</feature>
<evidence type="ECO:0000256" key="1">
    <source>
        <dbReference type="SAM" id="MobiDB-lite"/>
    </source>
</evidence>
<feature type="signal peptide" evidence="2">
    <location>
        <begin position="1"/>
        <end position="28"/>
    </location>
</feature>
<organism evidence="3 4">
    <name type="scientific">Microbacterium enclense</name>
    <dbReference type="NCBI Taxonomy" id="993073"/>
    <lineage>
        <taxon>Bacteria</taxon>
        <taxon>Bacillati</taxon>
        <taxon>Actinomycetota</taxon>
        <taxon>Actinomycetes</taxon>
        <taxon>Micrococcales</taxon>
        <taxon>Microbacteriaceae</taxon>
        <taxon>Microbacterium</taxon>
    </lineage>
</organism>
<name>A0A443J5R5_9MICO</name>
<dbReference type="SUPFAM" id="SSF53850">
    <property type="entry name" value="Periplasmic binding protein-like II"/>
    <property type="match status" value="1"/>
</dbReference>
<dbReference type="PANTHER" id="PTHR43649:SF12">
    <property type="entry name" value="DIACETYLCHITOBIOSE BINDING PROTEIN DASA"/>
    <property type="match status" value="1"/>
</dbReference>
<proteinExistence type="predicted"/>
<dbReference type="EMBL" id="RBZY01000081">
    <property type="protein sequence ID" value="RWR15824.1"/>
    <property type="molecule type" value="Genomic_DNA"/>
</dbReference>
<feature type="compositionally biased region" description="Basic and acidic residues" evidence="1">
    <location>
        <begin position="429"/>
        <end position="439"/>
    </location>
</feature>
<reference evidence="3 4" key="1">
    <citation type="journal article" date="2018" name="Front. Microbiol.">
        <title>Novel Insights Into Bacterial Dimethylsulfoniopropionate Catabolism in the East China Sea.</title>
        <authorList>
            <person name="Liu J."/>
            <person name="Liu J."/>
            <person name="Zhang S.H."/>
            <person name="Liang J."/>
            <person name="Lin H."/>
            <person name="Song D."/>
            <person name="Yang G.P."/>
            <person name="Todd J.D."/>
            <person name="Zhang X.H."/>
        </authorList>
    </citation>
    <scope>NUCLEOTIDE SEQUENCE [LARGE SCALE GENOMIC DNA]</scope>
    <source>
        <strain evidence="3 4">ZYFD042</strain>
    </source>
</reference>
<feature type="region of interest" description="Disordered" evidence="1">
    <location>
        <begin position="419"/>
        <end position="439"/>
    </location>
</feature>
<dbReference type="RefSeq" id="WP_128218915.1">
    <property type="nucleotide sequence ID" value="NZ_RBZY01000081.1"/>
</dbReference>
<gene>
    <name evidence="3" type="ORF">D8Y23_15200</name>
</gene>
<dbReference type="InterPro" id="IPR050490">
    <property type="entry name" value="Bact_solute-bd_prot1"/>
</dbReference>
<protein>
    <submittedName>
        <fullName evidence="3">Extracellular solute-binding protein</fullName>
    </submittedName>
</protein>
<evidence type="ECO:0000313" key="4">
    <source>
        <dbReference type="Proteomes" id="UP000285970"/>
    </source>
</evidence>
<dbReference type="OrthoDB" id="358201at2"/>
<dbReference type="Pfam" id="PF13416">
    <property type="entry name" value="SBP_bac_8"/>
    <property type="match status" value="1"/>
</dbReference>
<sequence length="439" mass="46993">MARTNAQRRATRVLTAVGSITVATLALSACSGGGDSGSTDGEGQTLTLWHYEGDDSAMAKAWNAAVPIFEEQTGATVKIEEKSFEQIQKTASQVLDTDAAPDLMEFNKGNATAGFLASTGLIADISDAVTEYGWDAKLAPSLQTTAKYTADGVMGGDTWYGVPNYGEFVGVYYNLDAFAAAGLEVPTTYDEFVDVLDAFVAKGITPLAEAGAEYPLGQLWYQLALTEADRSWVDDYQLYKNPVDWNGSEVSYASETLKEYVDKGYIASDVSSVKAEDAGVSFINGTSPIFVSGSWWYGRFASEAGFDWTLASFPGSKLSLGSSGNLWVVPERSQNKDLAYQFIDITMSPEIQAIIGNNGGVPVAADTADITDAKSKELIDTFNGVLDDDGLSFYPDWPAPGFYDVLVQELQGLVTGAQDPATTNANLGKKYDEGTADFR</sequence>
<dbReference type="AlphaFoldDB" id="A0A443J5R5"/>
<dbReference type="PANTHER" id="PTHR43649">
    <property type="entry name" value="ARABINOSE-BINDING PROTEIN-RELATED"/>
    <property type="match status" value="1"/>
</dbReference>
<keyword evidence="2" id="KW-0732">Signal</keyword>
<dbReference type="Proteomes" id="UP000285970">
    <property type="component" value="Unassembled WGS sequence"/>
</dbReference>
<dbReference type="PROSITE" id="PS51257">
    <property type="entry name" value="PROKAR_LIPOPROTEIN"/>
    <property type="match status" value="1"/>
</dbReference>
<dbReference type="Gene3D" id="3.40.190.10">
    <property type="entry name" value="Periplasmic binding protein-like II"/>
    <property type="match status" value="1"/>
</dbReference>
<dbReference type="InterPro" id="IPR006059">
    <property type="entry name" value="SBP"/>
</dbReference>